<dbReference type="EMBL" id="CP055156">
    <property type="protein sequence ID" value="QNF32771.1"/>
    <property type="molecule type" value="Genomic_DNA"/>
</dbReference>
<dbReference type="InterPro" id="IPR000601">
    <property type="entry name" value="PKD_dom"/>
</dbReference>
<evidence type="ECO:0000259" key="2">
    <source>
        <dbReference type="PROSITE" id="PS50093"/>
    </source>
</evidence>
<dbReference type="InterPro" id="IPR057708">
    <property type="entry name" value="DUF7948"/>
</dbReference>
<evidence type="ECO:0000313" key="4">
    <source>
        <dbReference type="Proteomes" id="UP000515237"/>
    </source>
</evidence>
<organism evidence="3 4">
    <name type="scientific">Adhaeribacter swui</name>
    <dbReference type="NCBI Taxonomy" id="2086471"/>
    <lineage>
        <taxon>Bacteria</taxon>
        <taxon>Pseudomonadati</taxon>
        <taxon>Bacteroidota</taxon>
        <taxon>Cytophagia</taxon>
        <taxon>Cytophagales</taxon>
        <taxon>Hymenobacteraceae</taxon>
        <taxon>Adhaeribacter</taxon>
    </lineage>
</organism>
<evidence type="ECO:0000256" key="1">
    <source>
        <dbReference type="SAM" id="SignalP"/>
    </source>
</evidence>
<dbReference type="Pfam" id="PF25778">
    <property type="entry name" value="DUF7948"/>
    <property type="match status" value="1"/>
</dbReference>
<feature type="domain" description="PKD" evidence="2">
    <location>
        <begin position="1130"/>
        <end position="1161"/>
    </location>
</feature>
<dbReference type="Proteomes" id="UP000515237">
    <property type="component" value="Chromosome"/>
</dbReference>
<dbReference type="PANTHER" id="PTHR35580:SF1">
    <property type="entry name" value="PHYTASE-LIKE DOMAIN-CONTAINING PROTEIN"/>
    <property type="match status" value="1"/>
</dbReference>
<dbReference type="Gene3D" id="2.60.40.10">
    <property type="entry name" value="Immunoglobulins"/>
    <property type="match status" value="1"/>
</dbReference>
<evidence type="ECO:0000313" key="3">
    <source>
        <dbReference type="EMBL" id="QNF32771.1"/>
    </source>
</evidence>
<name>A0A7G7G6I7_9BACT</name>
<feature type="chain" id="PRO_5028877679" evidence="1">
    <location>
        <begin position="25"/>
        <end position="1260"/>
    </location>
</feature>
<dbReference type="PROSITE" id="PS50093">
    <property type="entry name" value="PKD"/>
    <property type="match status" value="1"/>
</dbReference>
<sequence length="1260" mass="133553">MKQFLTLFSKLLIGCLSVFSVAQAQIARPSAMPARMNNQPVGDKSLQFIQNKNQWPASVRFAADLPDGRLFLQDASFIYTFLDGSQLPNHHSDRPVPVRTAALPMKVKGHAYKVTFLNATKNTVKVSGADLRPGLRNYYLGNDPRKWASGVKSYGEVKYQNLYNGVAMRLYQKEAHLKYEFLLQPNTNPNQIKLHYDGAAVALLANGDLRITTSVTTVIERKPVAFQTINGQLREVPCRFKLTGKVLSFDFPAGYAPNVPLLIDPELIFSSFSGSIADNWGFTATYDNEGNMYSGGATTAVGFPATIGAYDIDWNGSADVDLGVNGGWDIAILKYNPTASGPASLVYATYLGGSRADLPSSLVVNSKNELMVLGTTSSGDYPVTDGAVNPNFKGDLTTVNGNRVATYPLPGIGFGLGSDLIISRLSPDGSALLASTFMGGSRNEGLLDQESPLTHNYGDQFRSDIITDAADNVYVVSSTASSDFPVKNGFQSQAGGGESDAVIFKLNANLSNLEWSSYLGGPGTDAGYSIQLDAATNSVFICGGTNSPTLPGVAGAYRPVYLGGAADGFVAKISNDGQTLQRVSYLGTSSFDQAYFVQLDGTGNVYLLGQTRGNYPVTRGVYSVANGRQFIQKLNNNLTASIFSTVFGSNDNPVVTNISPTAFLVDDCNRIYVCGWGGDVNTRPPYSNGTTNGLPVTANAHQATTDGQDFYLMLLSSDASALEYATFFGGTGNRGEHVDGGTSRFDKRGFVYQAVCGGCGATSLFPTTPNAWSSTNRSENCNNAAFKFDFNIVTARAGDNESVCATAEPIQLTGFSPAGGIWSGPGVTPDGVFTPSPDLIGVQIINYTVANGSCVSTGTKTITVEGGPEVTFTTLPPSICLPNGPIPLTGSLPGGIFSGPGIVGNVFDPTVAGVGTHTIIYTLPNATGCNSISKQQVVVNQTPAVVAGPDERFCSGSSPIQLTGFSPAGGTWSGTGVSPSGLFTPTADMTGTYTLTYTVVNNNCSASATKMITINSAIQFVQSPDMVVCADAAPFRITDAVPPGGTWSGNGVTPDGLFTPGPQVVGTNVLTYSVTLGECRGSSTKIITVDPLPKIAASAEPTECGSATELRGYAPFTAKFLNATTGATGYLWDFGDGTTSTEAVPSHEYTQDGNFEVKLTVFFGGNCEMTSLITRVITDKKQLIPNVFTPNGDGKNDTFVPGVTCLPTDLKVFNRWGQLVYNQKNYQNTWDGKDLPEGIYFYHLTNSKGNNWKGWVEIVR</sequence>
<dbReference type="CDD" id="cd00146">
    <property type="entry name" value="PKD"/>
    <property type="match status" value="1"/>
</dbReference>
<dbReference type="PANTHER" id="PTHR35580">
    <property type="entry name" value="CELL SURFACE GLYCOPROTEIN (S-LAYER PROTEIN)-LIKE PROTEIN"/>
    <property type="match status" value="1"/>
</dbReference>
<dbReference type="InterPro" id="IPR022409">
    <property type="entry name" value="PKD/Chitinase_dom"/>
</dbReference>
<dbReference type="InterPro" id="IPR013783">
    <property type="entry name" value="Ig-like_fold"/>
</dbReference>
<dbReference type="KEGG" id="aswu:HUW51_08510"/>
<dbReference type="AlphaFoldDB" id="A0A7G7G6I7"/>
<keyword evidence="4" id="KW-1185">Reference proteome</keyword>
<dbReference type="InterPro" id="IPR035986">
    <property type="entry name" value="PKD_dom_sf"/>
</dbReference>
<dbReference type="SMART" id="SM00089">
    <property type="entry name" value="PKD"/>
    <property type="match status" value="2"/>
</dbReference>
<dbReference type="InterPro" id="IPR026341">
    <property type="entry name" value="T9SS_type_B"/>
</dbReference>
<proteinExistence type="predicted"/>
<keyword evidence="1" id="KW-0732">Signal</keyword>
<dbReference type="InterPro" id="IPR026444">
    <property type="entry name" value="Secre_tail"/>
</dbReference>
<dbReference type="Pfam" id="PF13585">
    <property type="entry name" value="CHU_C"/>
    <property type="match status" value="1"/>
</dbReference>
<dbReference type="SUPFAM" id="SSF49299">
    <property type="entry name" value="PKD domain"/>
    <property type="match status" value="1"/>
</dbReference>
<dbReference type="Pfam" id="PF18911">
    <property type="entry name" value="PKD_4"/>
    <property type="match status" value="1"/>
</dbReference>
<feature type="signal peptide" evidence="1">
    <location>
        <begin position="1"/>
        <end position="24"/>
    </location>
</feature>
<dbReference type="NCBIfam" id="TIGR04183">
    <property type="entry name" value="Por_Secre_tail"/>
    <property type="match status" value="1"/>
</dbReference>
<reference evidence="3 4" key="1">
    <citation type="journal article" date="2018" name="Int. J. Syst. Evol. Microbiol.">
        <title>Adhaeribacter swui sp. nov., isolated from wet mud.</title>
        <authorList>
            <person name="Kim D.U."/>
            <person name="Kim K.W."/>
            <person name="Kang M.S."/>
            <person name="Kim J.Y."/>
            <person name="Jang J.H."/>
            <person name="Kim M.K."/>
        </authorList>
    </citation>
    <scope>NUCLEOTIDE SEQUENCE [LARGE SCALE GENOMIC DNA]</scope>
    <source>
        <strain evidence="3 4">KCTC 52873</strain>
    </source>
</reference>
<accession>A0A7G7G6I7</accession>
<dbReference type="NCBIfam" id="TIGR04131">
    <property type="entry name" value="Bac_Flav_CTERM"/>
    <property type="match status" value="1"/>
</dbReference>
<protein>
    <submittedName>
        <fullName evidence="3">Gliding motility-associated C-terminal domain-containing protein</fullName>
    </submittedName>
</protein>
<dbReference type="RefSeq" id="WP_185273549.1">
    <property type="nucleotide sequence ID" value="NZ_CP055156.1"/>
</dbReference>
<dbReference type="InterPro" id="IPR052918">
    <property type="entry name" value="Motility_Chemotaxis_Reg"/>
</dbReference>
<gene>
    <name evidence="3" type="ORF">HUW51_08510</name>
</gene>